<name>A0ABS9KER7_9BACT</name>
<proteinExistence type="predicted"/>
<comment type="caution">
    <text evidence="1">The sequence shown here is derived from an EMBL/GenBank/DDBJ whole genome shotgun (WGS) entry which is preliminary data.</text>
</comment>
<evidence type="ECO:0000313" key="1">
    <source>
        <dbReference type="EMBL" id="MCG2589336.1"/>
    </source>
</evidence>
<sequence>MRFFSNLFSNNQRSKHPAPEIDLDRILSNIEEREEEMEIPLGKKIYDFHYGELLVRFDRDITHNGRISIYRGKERLYSFTVFAKEGEYDILRDAFDSTVDFLESDRSINNLPDNDVLKGFYHHH</sequence>
<dbReference type="RefSeq" id="WP_237854698.1">
    <property type="nucleotide sequence ID" value="NZ_JAKLWS010000015.1"/>
</dbReference>
<organism evidence="1 2">
    <name type="scientific">Rhodohalobacter sulfatireducens</name>
    <dbReference type="NCBI Taxonomy" id="2911366"/>
    <lineage>
        <taxon>Bacteria</taxon>
        <taxon>Pseudomonadati</taxon>
        <taxon>Balneolota</taxon>
        <taxon>Balneolia</taxon>
        <taxon>Balneolales</taxon>
        <taxon>Balneolaceae</taxon>
        <taxon>Rhodohalobacter</taxon>
    </lineage>
</organism>
<evidence type="ECO:0000313" key="2">
    <source>
        <dbReference type="Proteomes" id="UP001165366"/>
    </source>
</evidence>
<protein>
    <submittedName>
        <fullName evidence="1">Uncharacterized protein</fullName>
    </submittedName>
</protein>
<dbReference type="EMBL" id="JAKLWS010000015">
    <property type="protein sequence ID" value="MCG2589336.1"/>
    <property type="molecule type" value="Genomic_DNA"/>
</dbReference>
<keyword evidence="2" id="KW-1185">Reference proteome</keyword>
<reference evidence="1" key="2">
    <citation type="submission" date="2024-05" db="EMBL/GenBank/DDBJ databases">
        <title>Rhodohalobacter halophilus gen. nov., sp. nov., a moderately halophilic member of the family Balneolaceae.</title>
        <authorList>
            <person name="Xia J."/>
        </authorList>
    </citation>
    <scope>NUCLEOTIDE SEQUENCE</scope>
    <source>
        <strain evidence="1">WB101</strain>
    </source>
</reference>
<reference evidence="1" key="1">
    <citation type="submission" date="2022-01" db="EMBL/GenBank/DDBJ databases">
        <authorList>
            <person name="Wang Y."/>
        </authorList>
    </citation>
    <scope>NUCLEOTIDE SEQUENCE</scope>
    <source>
        <strain evidence="1">WB101</strain>
    </source>
</reference>
<dbReference type="Proteomes" id="UP001165366">
    <property type="component" value="Unassembled WGS sequence"/>
</dbReference>
<gene>
    <name evidence="1" type="ORF">L6773_12220</name>
</gene>
<accession>A0ABS9KER7</accession>